<keyword evidence="4" id="KW-0238">DNA-binding</keyword>
<dbReference type="Gene3D" id="1.10.10.10">
    <property type="entry name" value="Winged helix-like DNA-binding domain superfamily/Winged helix DNA-binding domain"/>
    <property type="match status" value="1"/>
</dbReference>
<dbReference type="Gene3D" id="6.10.250.690">
    <property type="match status" value="1"/>
</dbReference>
<dbReference type="PROSITE" id="PS51755">
    <property type="entry name" value="OMPR_PHOB"/>
    <property type="match status" value="1"/>
</dbReference>
<dbReference type="PROSITE" id="PS50110">
    <property type="entry name" value="RESPONSE_REGULATORY"/>
    <property type="match status" value="1"/>
</dbReference>
<dbReference type="SUPFAM" id="SSF52172">
    <property type="entry name" value="CheY-like"/>
    <property type="match status" value="1"/>
</dbReference>
<feature type="domain" description="Response regulatory" evidence="6">
    <location>
        <begin position="5"/>
        <end position="119"/>
    </location>
</feature>
<keyword evidence="2" id="KW-0902">Two-component regulatory system</keyword>
<dbReference type="AlphaFoldDB" id="A0A3B0UYU1"/>
<evidence type="ECO:0000256" key="1">
    <source>
        <dbReference type="ARBA" id="ARBA00022553"/>
    </source>
</evidence>
<dbReference type="InterPro" id="IPR001867">
    <property type="entry name" value="OmpR/PhoB-type_DNA-bd"/>
</dbReference>
<dbReference type="InterPro" id="IPR036388">
    <property type="entry name" value="WH-like_DNA-bd_sf"/>
</dbReference>
<evidence type="ECO:0000256" key="5">
    <source>
        <dbReference type="ARBA" id="ARBA00023163"/>
    </source>
</evidence>
<dbReference type="GO" id="GO:0000976">
    <property type="term" value="F:transcription cis-regulatory region binding"/>
    <property type="evidence" value="ECO:0007669"/>
    <property type="project" value="TreeGrafter"/>
</dbReference>
<dbReference type="Pfam" id="PF00486">
    <property type="entry name" value="Trans_reg_C"/>
    <property type="match status" value="1"/>
</dbReference>
<keyword evidence="1" id="KW-0597">Phosphoprotein</keyword>
<dbReference type="SMART" id="SM00448">
    <property type="entry name" value="REC"/>
    <property type="match status" value="1"/>
</dbReference>
<evidence type="ECO:0000259" key="7">
    <source>
        <dbReference type="PROSITE" id="PS51755"/>
    </source>
</evidence>
<sequence>MQPMKLLIIEDDHEIQESILAYLAPEGYLCQQAFDYSNASDKIQSFDYDCLLIDINLPDGSGLDLIKQAKRLKKPSGIIVITARDAINDRVKALEFGADDYLVKPFNLAELNARIKSLIRRMHFQGSNLITQGDLQIFPDSFQVLVKSQPLELTKKEFELLLFFVSNAGRVIAKESLAGQLWGDDMDFSYSFDFVYAQIKNLRKKLKEKGAKDFIKTIYGVGYKFES</sequence>
<gene>
    <name evidence="8" type="ORF">MNBD_BACTEROID07-908</name>
</gene>
<evidence type="ECO:0000313" key="8">
    <source>
        <dbReference type="EMBL" id="VAW29769.1"/>
    </source>
</evidence>
<evidence type="ECO:0000259" key="6">
    <source>
        <dbReference type="PROSITE" id="PS50110"/>
    </source>
</evidence>
<dbReference type="GO" id="GO:0000156">
    <property type="term" value="F:phosphorelay response regulator activity"/>
    <property type="evidence" value="ECO:0007669"/>
    <property type="project" value="TreeGrafter"/>
</dbReference>
<dbReference type="InterPro" id="IPR039420">
    <property type="entry name" value="WalR-like"/>
</dbReference>
<dbReference type="GO" id="GO:0005829">
    <property type="term" value="C:cytosol"/>
    <property type="evidence" value="ECO:0007669"/>
    <property type="project" value="TreeGrafter"/>
</dbReference>
<name>A0A3B0UYU1_9ZZZZ</name>
<accession>A0A3B0UYU1</accession>
<feature type="domain" description="OmpR/PhoB-type" evidence="7">
    <location>
        <begin position="127"/>
        <end position="227"/>
    </location>
</feature>
<evidence type="ECO:0000256" key="4">
    <source>
        <dbReference type="ARBA" id="ARBA00023125"/>
    </source>
</evidence>
<dbReference type="InterPro" id="IPR001789">
    <property type="entry name" value="Sig_transdc_resp-reg_receiver"/>
</dbReference>
<organism evidence="8">
    <name type="scientific">hydrothermal vent metagenome</name>
    <dbReference type="NCBI Taxonomy" id="652676"/>
    <lineage>
        <taxon>unclassified sequences</taxon>
        <taxon>metagenomes</taxon>
        <taxon>ecological metagenomes</taxon>
    </lineage>
</organism>
<dbReference type="CDD" id="cd00383">
    <property type="entry name" value="trans_reg_C"/>
    <property type="match status" value="1"/>
</dbReference>
<dbReference type="EMBL" id="UOET01000422">
    <property type="protein sequence ID" value="VAW29769.1"/>
    <property type="molecule type" value="Genomic_DNA"/>
</dbReference>
<dbReference type="SMART" id="SM00862">
    <property type="entry name" value="Trans_reg_C"/>
    <property type="match status" value="1"/>
</dbReference>
<keyword evidence="5" id="KW-0804">Transcription</keyword>
<proteinExistence type="predicted"/>
<dbReference type="Gene3D" id="3.40.50.2300">
    <property type="match status" value="1"/>
</dbReference>
<protein>
    <submittedName>
        <fullName evidence="8">Two-component transcriptional response regulator, LuxR family</fullName>
    </submittedName>
</protein>
<evidence type="ECO:0000256" key="2">
    <source>
        <dbReference type="ARBA" id="ARBA00023012"/>
    </source>
</evidence>
<reference evidence="8" key="1">
    <citation type="submission" date="2018-06" db="EMBL/GenBank/DDBJ databases">
        <authorList>
            <person name="Zhirakovskaya E."/>
        </authorList>
    </citation>
    <scope>NUCLEOTIDE SEQUENCE</scope>
</reference>
<dbReference type="PANTHER" id="PTHR48111">
    <property type="entry name" value="REGULATOR OF RPOS"/>
    <property type="match status" value="1"/>
</dbReference>
<dbReference type="GO" id="GO:0032993">
    <property type="term" value="C:protein-DNA complex"/>
    <property type="evidence" value="ECO:0007669"/>
    <property type="project" value="TreeGrafter"/>
</dbReference>
<evidence type="ECO:0000256" key="3">
    <source>
        <dbReference type="ARBA" id="ARBA00023015"/>
    </source>
</evidence>
<dbReference type="GO" id="GO:0006355">
    <property type="term" value="P:regulation of DNA-templated transcription"/>
    <property type="evidence" value="ECO:0007669"/>
    <property type="project" value="InterPro"/>
</dbReference>
<dbReference type="PANTHER" id="PTHR48111:SF22">
    <property type="entry name" value="REGULATOR OF RPOS"/>
    <property type="match status" value="1"/>
</dbReference>
<dbReference type="Pfam" id="PF00072">
    <property type="entry name" value="Response_reg"/>
    <property type="match status" value="1"/>
</dbReference>
<keyword evidence="3" id="KW-0805">Transcription regulation</keyword>
<dbReference type="InterPro" id="IPR011006">
    <property type="entry name" value="CheY-like_superfamily"/>
</dbReference>